<keyword evidence="1" id="KW-0732">Signal</keyword>
<feature type="signal peptide" evidence="1">
    <location>
        <begin position="1"/>
        <end position="15"/>
    </location>
</feature>
<sequence length="212" mass="23722">MKSFLSILLFLILFAACKQEKGSPAANDKQSETKTTLKEQDRSVITKPSIFKTSTGKFIKLITEEKSSSLVDIKIIPIDFQNNKDTLRLTDIDPLQHAWIRDLDGNGYDELYLISASAGSGSYGTIYGFASNRDLSMTRVYVPEISEKDLLPDGNFYGYMGHDSIYTAENRIYRKYPIYKEGDANCCPSGGSKTLSYHLKAGEATWILAIEK</sequence>
<dbReference type="EMBL" id="JBCDNA010000001">
    <property type="protein sequence ID" value="MEL4455618.1"/>
    <property type="molecule type" value="Genomic_DNA"/>
</dbReference>
<keyword evidence="3" id="KW-1185">Reference proteome</keyword>
<evidence type="ECO:0000313" key="3">
    <source>
        <dbReference type="Proteomes" id="UP001474120"/>
    </source>
</evidence>
<feature type="chain" id="PRO_5046552964" evidence="1">
    <location>
        <begin position="16"/>
        <end position="212"/>
    </location>
</feature>
<accession>A0ABU9KZJ6</accession>
<organism evidence="2 3">
    <name type="scientific">Lutimonas vermicola</name>
    <dbReference type="NCBI Taxonomy" id="414288"/>
    <lineage>
        <taxon>Bacteria</taxon>
        <taxon>Pseudomonadati</taxon>
        <taxon>Bacteroidota</taxon>
        <taxon>Flavobacteriia</taxon>
        <taxon>Flavobacteriales</taxon>
        <taxon>Flavobacteriaceae</taxon>
        <taxon>Lutimonas</taxon>
    </lineage>
</organism>
<evidence type="ECO:0000256" key="1">
    <source>
        <dbReference type="SAM" id="SignalP"/>
    </source>
</evidence>
<dbReference type="InterPro" id="IPR038643">
    <property type="entry name" value="PliI_sf"/>
</dbReference>
<protein>
    <submittedName>
        <fullName evidence="2">Uncharacterized protein</fullName>
    </submittedName>
</protein>
<evidence type="ECO:0000313" key="2">
    <source>
        <dbReference type="EMBL" id="MEL4455618.1"/>
    </source>
</evidence>
<name>A0ABU9KZJ6_9FLAO</name>
<dbReference type="Proteomes" id="UP001474120">
    <property type="component" value="Unassembled WGS sequence"/>
</dbReference>
<proteinExistence type="predicted"/>
<dbReference type="RefSeq" id="WP_342159483.1">
    <property type="nucleotide sequence ID" value="NZ_JBCDNA010000001.1"/>
</dbReference>
<gene>
    <name evidence="2" type="ORF">AABB81_06900</name>
</gene>
<reference evidence="2 3" key="1">
    <citation type="submission" date="2024-04" db="EMBL/GenBank/DDBJ databases">
        <title>whole genome sequencing of Lutimonas vermicola strain IMCC1616.</title>
        <authorList>
            <person name="Bae S.S."/>
        </authorList>
    </citation>
    <scope>NUCLEOTIDE SEQUENCE [LARGE SCALE GENOMIC DNA]</scope>
    <source>
        <strain evidence="2 3">IMCC1616</strain>
    </source>
</reference>
<dbReference type="Gene3D" id="2.40.128.460">
    <property type="entry name" value="Periplasmic lysozyme inhibitor of I-type lysozyme"/>
    <property type="match status" value="1"/>
</dbReference>
<comment type="caution">
    <text evidence="2">The sequence shown here is derived from an EMBL/GenBank/DDBJ whole genome shotgun (WGS) entry which is preliminary data.</text>
</comment>
<dbReference type="PROSITE" id="PS51257">
    <property type="entry name" value="PROKAR_LIPOPROTEIN"/>
    <property type="match status" value="1"/>
</dbReference>